<evidence type="ECO:0000259" key="1">
    <source>
        <dbReference type="Pfam" id="PF01872"/>
    </source>
</evidence>
<proteinExistence type="predicted"/>
<accession>A0A4U3MR98</accession>
<gene>
    <name evidence="2" type="ORF">FDA94_01240</name>
</gene>
<evidence type="ECO:0000313" key="2">
    <source>
        <dbReference type="EMBL" id="TKK91439.1"/>
    </source>
</evidence>
<comment type="caution">
    <text evidence="2">The sequence shown here is derived from an EMBL/GenBank/DDBJ whole genome shotgun (WGS) entry which is preliminary data.</text>
</comment>
<dbReference type="OrthoDB" id="2313602at2"/>
<dbReference type="SUPFAM" id="SSF53597">
    <property type="entry name" value="Dihydrofolate reductase-like"/>
    <property type="match status" value="1"/>
</dbReference>
<dbReference type="InterPro" id="IPR024072">
    <property type="entry name" value="DHFR-like_dom_sf"/>
</dbReference>
<dbReference type="PANTHER" id="PTHR38011:SF11">
    <property type="entry name" value="2,5-DIAMINO-6-RIBOSYLAMINO-4(3H)-PYRIMIDINONE 5'-PHOSPHATE REDUCTASE"/>
    <property type="match status" value="1"/>
</dbReference>
<reference evidence="2 3" key="1">
    <citation type="submission" date="2019-04" db="EMBL/GenBank/DDBJ databases">
        <title>Herbidospora sp. NEAU-GS14.nov., a novel actinomycete isolated from soil.</title>
        <authorList>
            <person name="Han L."/>
        </authorList>
    </citation>
    <scope>NUCLEOTIDE SEQUENCE [LARGE SCALE GENOMIC DNA]</scope>
    <source>
        <strain evidence="2 3">NEAU-GS14</strain>
    </source>
</reference>
<dbReference type="GO" id="GO:0008703">
    <property type="term" value="F:5-amino-6-(5-phosphoribosylamino)uracil reductase activity"/>
    <property type="evidence" value="ECO:0007669"/>
    <property type="project" value="InterPro"/>
</dbReference>
<keyword evidence="3" id="KW-1185">Reference proteome</keyword>
<sequence>MNPKETRMRRIVVSMWITLDGFVAGPQDQMDWLLIDERLQKYEQELVENAGGLLLGRVTHSDFAGHWPKAAQSPAEPEEVRAYARRLDAMEKIVVSASGRTATWRNTRRIDRVRAEEIDELKRGSGGDLVVYGSLGVIRSLDDLGLVDEFHLLVHPVFLRRGKALFDDGQAALELELVSAERFPSGVALMKYRPVGRRTAHVDFPS</sequence>
<feature type="domain" description="Bacterial bifunctional deaminase-reductase C-terminal" evidence="1">
    <location>
        <begin position="11"/>
        <end position="188"/>
    </location>
</feature>
<evidence type="ECO:0000313" key="3">
    <source>
        <dbReference type="Proteomes" id="UP000308705"/>
    </source>
</evidence>
<dbReference type="InterPro" id="IPR002734">
    <property type="entry name" value="RibDG_C"/>
</dbReference>
<protein>
    <submittedName>
        <fullName evidence="2">Dihydrofolate reductase</fullName>
    </submittedName>
</protein>
<dbReference type="EMBL" id="SZQA01000001">
    <property type="protein sequence ID" value="TKK91439.1"/>
    <property type="molecule type" value="Genomic_DNA"/>
</dbReference>
<organism evidence="2 3">
    <name type="scientific">Herbidospora galbida</name>
    <dbReference type="NCBI Taxonomy" id="2575442"/>
    <lineage>
        <taxon>Bacteria</taxon>
        <taxon>Bacillati</taxon>
        <taxon>Actinomycetota</taxon>
        <taxon>Actinomycetes</taxon>
        <taxon>Streptosporangiales</taxon>
        <taxon>Streptosporangiaceae</taxon>
        <taxon>Herbidospora</taxon>
    </lineage>
</organism>
<dbReference type="GO" id="GO:0009231">
    <property type="term" value="P:riboflavin biosynthetic process"/>
    <property type="evidence" value="ECO:0007669"/>
    <property type="project" value="InterPro"/>
</dbReference>
<dbReference type="PANTHER" id="PTHR38011">
    <property type="entry name" value="DIHYDROFOLATE REDUCTASE FAMILY PROTEIN (AFU_ORTHOLOGUE AFUA_8G06820)"/>
    <property type="match status" value="1"/>
</dbReference>
<dbReference type="Proteomes" id="UP000308705">
    <property type="component" value="Unassembled WGS sequence"/>
</dbReference>
<dbReference type="AlphaFoldDB" id="A0A4U3MR98"/>
<dbReference type="InterPro" id="IPR050765">
    <property type="entry name" value="Riboflavin_Biosynth_HTPR"/>
</dbReference>
<dbReference type="Gene3D" id="3.40.430.10">
    <property type="entry name" value="Dihydrofolate Reductase, subunit A"/>
    <property type="match status" value="1"/>
</dbReference>
<dbReference type="Pfam" id="PF01872">
    <property type="entry name" value="RibD_C"/>
    <property type="match status" value="1"/>
</dbReference>
<name>A0A4U3MR98_9ACTN</name>